<dbReference type="InterPro" id="IPR017930">
    <property type="entry name" value="Myb_dom"/>
</dbReference>
<dbReference type="PROSITE" id="PS50090">
    <property type="entry name" value="MYB_LIKE"/>
    <property type="match status" value="2"/>
</dbReference>
<feature type="compositionally biased region" description="Basic and acidic residues" evidence="4">
    <location>
        <begin position="511"/>
        <end position="521"/>
    </location>
</feature>
<evidence type="ECO:0000313" key="5">
    <source>
        <dbReference type="EMBL" id="KZM22442.1"/>
    </source>
</evidence>
<dbReference type="PANTHER" id="PTHR46380:SF2">
    <property type="entry name" value="CYCLIN-D-BINDING MYB-LIKE TRANSCRIPTION FACTOR 1"/>
    <property type="match status" value="1"/>
</dbReference>
<feature type="compositionally biased region" description="Polar residues" evidence="4">
    <location>
        <begin position="370"/>
        <end position="383"/>
    </location>
</feature>
<dbReference type="SUPFAM" id="SSF46689">
    <property type="entry name" value="Homeodomain-like"/>
    <property type="match status" value="1"/>
</dbReference>
<feature type="region of interest" description="Disordered" evidence="4">
    <location>
        <begin position="871"/>
        <end position="936"/>
    </location>
</feature>
<organism evidence="5 6">
    <name type="scientific">Didymella rabiei</name>
    <name type="common">Chickpea ascochyta blight fungus</name>
    <name type="synonym">Mycosphaerella rabiei</name>
    <dbReference type="NCBI Taxonomy" id="5454"/>
    <lineage>
        <taxon>Eukaryota</taxon>
        <taxon>Fungi</taxon>
        <taxon>Dikarya</taxon>
        <taxon>Ascomycota</taxon>
        <taxon>Pezizomycotina</taxon>
        <taxon>Dothideomycetes</taxon>
        <taxon>Pleosporomycetidae</taxon>
        <taxon>Pleosporales</taxon>
        <taxon>Pleosporineae</taxon>
        <taxon>Didymellaceae</taxon>
        <taxon>Ascochyta</taxon>
    </lineage>
</organism>
<feature type="compositionally biased region" description="Polar residues" evidence="4">
    <location>
        <begin position="14"/>
        <end position="29"/>
    </location>
</feature>
<dbReference type="OrthoDB" id="39591at2759"/>
<feature type="compositionally biased region" description="Low complexity" evidence="4">
    <location>
        <begin position="158"/>
        <end position="175"/>
    </location>
</feature>
<dbReference type="PROSITE" id="PS51294">
    <property type="entry name" value="HTH_MYB"/>
    <property type="match status" value="1"/>
</dbReference>
<comment type="subcellular location">
    <subcellularLocation>
        <location evidence="1">Nucleus</location>
    </subcellularLocation>
</comment>
<name>A0A163CGC0_DIDRA</name>
<feature type="compositionally biased region" description="Polar residues" evidence="4">
    <location>
        <begin position="433"/>
        <end position="444"/>
    </location>
</feature>
<dbReference type="InterPro" id="IPR001005">
    <property type="entry name" value="SANT/Myb"/>
</dbReference>
<dbReference type="EMBL" id="JYNV01000214">
    <property type="protein sequence ID" value="KZM22442.1"/>
    <property type="molecule type" value="Genomic_DNA"/>
</dbReference>
<dbReference type="InterPro" id="IPR051651">
    <property type="entry name" value="DMTF1_DNA-bind_reg"/>
</dbReference>
<dbReference type="InterPro" id="IPR009057">
    <property type="entry name" value="Homeodomain-like_sf"/>
</dbReference>
<dbReference type="GO" id="GO:0003700">
    <property type="term" value="F:DNA-binding transcription factor activity"/>
    <property type="evidence" value="ECO:0007669"/>
    <property type="project" value="TreeGrafter"/>
</dbReference>
<feature type="compositionally biased region" description="Acidic residues" evidence="4">
    <location>
        <begin position="422"/>
        <end position="431"/>
    </location>
</feature>
<protein>
    <submittedName>
        <fullName evidence="5">Chromatin binding</fullName>
    </submittedName>
</protein>
<comment type="caution">
    <text evidence="5">The sequence shown here is derived from an EMBL/GenBank/DDBJ whole genome shotgun (WGS) entry which is preliminary data.</text>
</comment>
<dbReference type="GO" id="GO:0000976">
    <property type="term" value="F:transcription cis-regulatory region binding"/>
    <property type="evidence" value="ECO:0007669"/>
    <property type="project" value="TreeGrafter"/>
</dbReference>
<dbReference type="AlphaFoldDB" id="A0A163CGC0"/>
<dbReference type="STRING" id="5454.A0A163CGC0"/>
<evidence type="ECO:0000313" key="6">
    <source>
        <dbReference type="Proteomes" id="UP000076837"/>
    </source>
</evidence>
<feature type="compositionally biased region" description="Low complexity" evidence="4">
    <location>
        <begin position="1"/>
        <end position="13"/>
    </location>
</feature>
<dbReference type="Proteomes" id="UP000076837">
    <property type="component" value="Unassembled WGS sequence"/>
</dbReference>
<feature type="compositionally biased region" description="Basic and acidic residues" evidence="4">
    <location>
        <begin position="55"/>
        <end position="64"/>
    </location>
</feature>
<keyword evidence="3" id="KW-0539">Nucleus</keyword>
<feature type="region of interest" description="Disordered" evidence="4">
    <location>
        <begin position="720"/>
        <end position="780"/>
    </location>
</feature>
<feature type="compositionally biased region" description="Basic residues" evidence="4">
    <location>
        <begin position="88"/>
        <end position="97"/>
    </location>
</feature>
<dbReference type="CDD" id="cd00167">
    <property type="entry name" value="SANT"/>
    <property type="match status" value="2"/>
</dbReference>
<feature type="compositionally biased region" description="Basic and acidic residues" evidence="4">
    <location>
        <begin position="477"/>
        <end position="495"/>
    </location>
</feature>
<proteinExistence type="predicted"/>
<dbReference type="PANTHER" id="PTHR46380">
    <property type="entry name" value="CYCLIN-D-BINDING MYB-LIKE TRANSCRIPTION FACTOR 1"/>
    <property type="match status" value="1"/>
</dbReference>
<dbReference type="Pfam" id="PF00249">
    <property type="entry name" value="Myb_DNA-binding"/>
    <property type="match status" value="1"/>
</dbReference>
<dbReference type="GO" id="GO:0005634">
    <property type="term" value="C:nucleus"/>
    <property type="evidence" value="ECO:0007669"/>
    <property type="project" value="UniProtKB-SubCell"/>
</dbReference>
<dbReference type="Gene3D" id="1.10.10.60">
    <property type="entry name" value="Homeodomain-like"/>
    <property type="match status" value="2"/>
</dbReference>
<keyword evidence="6" id="KW-1185">Reference proteome</keyword>
<evidence type="ECO:0000256" key="3">
    <source>
        <dbReference type="ARBA" id="ARBA00023242"/>
    </source>
</evidence>
<keyword evidence="2" id="KW-0238">DNA-binding</keyword>
<sequence length="936" mass="103818">MGVSSSQPFPSSQDPVLSSNTAKNVTTPSLAERVPRCTPTMDDEAASQQLMSEARALHTTDHDGPAIPLLLDGASQDTITKTPGSSAKKAKKPRRKPPTASHNNLQDAFPGSSLPSYSLKELQAFVGPSPSKKKTSASTIPSTQIEVPATQTESQLNTAPSTTPLTTSQAATTSSSKKKKSGKGKENTQAQTNLHNDMQEEKTQPDVGSPSAGVKARNPRRKRQALNSQAELADTLIEQDTIPATPYEKTTEEPIAPPSNPIEGQTSQKRRRKNKPHSSVNSPDFDSNKIVETSIAEQEEAPGATAEGSRDHVGASNAEEQPLIPMALLDNLKAERLQSSPAGSALRKTQKLPENKSDAEAEADLPDAVETTTPIKTPGTAQSTKKRKRSRKDKQAPKTPLLDWDPPVRSLDDPPTQPFNYEDMDELELLPENDNQSDSKTASCGSRRKRKSTNSKKASRPSVGGLARTPSHRSSRSRADPNRNYQRDHDDDGRTAAEIALDSSHELGQPPDKRTSGEYTADEKELLRRAIRDYQERNGLEVADLVEIIQWTHVRRKEMGSNTTDQTEEQYKRDSSVFWDDVGSAGLMRQSSDIKRHVRARYHTCRRGHWSQEEDEILRELADSHPGQWKLVATQLNRLELDVYNRWKDYVRHGESRMTKRWSKDEEEKFVKVLSTVCQRVEDHLAETGKPPLDDYTPVINWHEVCREMGDTRSRLQCQSKWKQMRAREPPATVGVEIKPRKTPEPGQVGVEEPQKKRDKSRAKKEGESAGAIAEASPLGPEDMLWGDKFDLVGHVVEQVVADGCETESQIVWQDIAEQMKQTWSVRTLQKAYKELRELVDEQEDLTASLGALLAYMNENHKSEMDDRYIPLPELDAGGEDAPVSHSSQKRKRMSGVGSGKSTAKRNKKGTPSTTKAYKSKELITDSDNAESEVEG</sequence>
<evidence type="ECO:0000256" key="4">
    <source>
        <dbReference type="SAM" id="MobiDB-lite"/>
    </source>
</evidence>
<accession>A0A163CGC0</accession>
<feature type="compositionally biased region" description="Polar residues" evidence="4">
    <location>
        <begin position="187"/>
        <end position="196"/>
    </location>
</feature>
<gene>
    <name evidence="5" type="ORF">ST47_g6444</name>
</gene>
<evidence type="ECO:0000256" key="1">
    <source>
        <dbReference type="ARBA" id="ARBA00004123"/>
    </source>
</evidence>
<feature type="region of interest" description="Disordered" evidence="4">
    <location>
        <begin position="1"/>
        <end position="521"/>
    </location>
</feature>
<evidence type="ECO:0000256" key="2">
    <source>
        <dbReference type="ARBA" id="ARBA00023125"/>
    </source>
</evidence>
<reference evidence="5 6" key="1">
    <citation type="journal article" date="2016" name="Sci. Rep.">
        <title>Draft genome sequencing and secretome analysis of fungal phytopathogen Ascochyta rabiei provides insight into the necrotrophic effector repertoire.</title>
        <authorList>
            <person name="Verma S."/>
            <person name="Gazara R.K."/>
            <person name="Nizam S."/>
            <person name="Parween S."/>
            <person name="Chattopadhyay D."/>
            <person name="Verma P.K."/>
        </authorList>
    </citation>
    <scope>NUCLEOTIDE SEQUENCE [LARGE SCALE GENOMIC DNA]</scope>
    <source>
        <strain evidence="5 6">ArDII</strain>
    </source>
</reference>
<feature type="compositionally biased region" description="Basic residues" evidence="4">
    <location>
        <begin position="446"/>
        <end position="459"/>
    </location>
</feature>
<dbReference type="SMART" id="SM00717">
    <property type="entry name" value="SANT"/>
    <property type="match status" value="3"/>
</dbReference>